<name>I7J8A9_BABMR</name>
<accession>I7J8A9</accession>
<keyword evidence="2" id="KW-1185">Reference proteome</keyword>
<dbReference type="KEGG" id="bmic:BmR1_04g05450"/>
<dbReference type="Proteomes" id="UP000002899">
    <property type="component" value="Chromosome IV"/>
</dbReference>
<protein>
    <submittedName>
        <fullName evidence="1">Uncharacterized protein</fullName>
    </submittedName>
</protein>
<evidence type="ECO:0000313" key="2">
    <source>
        <dbReference type="Proteomes" id="UP000002899"/>
    </source>
</evidence>
<reference evidence="1 2" key="3">
    <citation type="journal article" date="2016" name="Sci. Rep.">
        <title>Genome-wide diversity and gene expression profiling of Babesia microti isolates identify polymorphic genes that mediate host-pathogen interactions.</title>
        <authorList>
            <person name="Silva J.C."/>
            <person name="Cornillot E."/>
            <person name="McCracken C."/>
            <person name="Usmani-Brown S."/>
            <person name="Dwivedi A."/>
            <person name="Ifeonu O.O."/>
            <person name="Crabtree J."/>
            <person name="Gotia H.T."/>
            <person name="Virji A.Z."/>
            <person name="Reynes C."/>
            <person name="Colinge J."/>
            <person name="Kumar V."/>
            <person name="Lawres L."/>
            <person name="Pazzi J.E."/>
            <person name="Pablo J.V."/>
            <person name="Hung C."/>
            <person name="Brancato J."/>
            <person name="Kumari P."/>
            <person name="Orvis J."/>
            <person name="Tretina K."/>
            <person name="Chibucos M."/>
            <person name="Ott S."/>
            <person name="Sadzewicz L."/>
            <person name="Sengamalay N."/>
            <person name="Shetty A.C."/>
            <person name="Su Q."/>
            <person name="Tallon L."/>
            <person name="Fraser C.M."/>
            <person name="Frutos R."/>
            <person name="Molina D.M."/>
            <person name="Krause P.J."/>
            <person name="Ben Mamoun C."/>
        </authorList>
    </citation>
    <scope>NUCLEOTIDE SEQUENCE [LARGE SCALE GENOMIC DNA]</scope>
    <source>
        <strain evidence="1 2">RI</strain>
    </source>
</reference>
<proteinExistence type="predicted"/>
<dbReference type="AlphaFoldDB" id="I7J8A9"/>
<evidence type="ECO:0000313" key="1">
    <source>
        <dbReference type="EMBL" id="CCF75288.1"/>
    </source>
</evidence>
<dbReference type="RefSeq" id="XP_012649696.1">
    <property type="nucleotide sequence ID" value="XM_012794242.1"/>
</dbReference>
<gene>
    <name evidence="1" type="ORF">BmR1_04g05450</name>
</gene>
<organism evidence="1 2">
    <name type="scientific">Babesia microti (strain RI)</name>
    <dbReference type="NCBI Taxonomy" id="1133968"/>
    <lineage>
        <taxon>Eukaryota</taxon>
        <taxon>Sar</taxon>
        <taxon>Alveolata</taxon>
        <taxon>Apicomplexa</taxon>
        <taxon>Aconoidasida</taxon>
        <taxon>Piroplasmida</taxon>
        <taxon>Babesiidae</taxon>
        <taxon>Babesia</taxon>
    </lineage>
</organism>
<dbReference type="GeneID" id="24425733"/>
<reference evidence="1 2" key="2">
    <citation type="journal article" date="2013" name="PLoS ONE">
        <title>Whole genome mapping and re-organization of the nuclear and mitochondrial genomes of Babesia microti isolates.</title>
        <authorList>
            <person name="Cornillot E."/>
            <person name="Dassouli A."/>
            <person name="Garg A."/>
            <person name="Pachikara N."/>
            <person name="Randazzo S."/>
            <person name="Depoix D."/>
            <person name="Carcy B."/>
            <person name="Delbecq S."/>
            <person name="Frutos R."/>
            <person name="Silva J.C."/>
            <person name="Sutton R."/>
            <person name="Krause P.J."/>
            <person name="Mamoun C.B."/>
        </authorList>
    </citation>
    <scope>NUCLEOTIDE SEQUENCE [LARGE SCALE GENOMIC DNA]</scope>
    <source>
        <strain evidence="1 2">RI</strain>
    </source>
</reference>
<sequence length="64" mass="7981">MHISQMTNSILLSFTYSYYRKIFETISKLYLNPKELSRRIDRRRLKRQPSRKHKRGFNYKWLGE</sequence>
<dbReference type="VEuPathDB" id="PiroplasmaDB:BmR1_04g05450"/>
<reference evidence="1 2" key="1">
    <citation type="journal article" date="2012" name="Nucleic Acids Res.">
        <title>Sequencing of the smallest Apicomplexan genome from the human pathogen Babesia microti.</title>
        <authorList>
            <person name="Cornillot E."/>
            <person name="Hadj-Kaddour K."/>
            <person name="Dassouli A."/>
            <person name="Noel B."/>
            <person name="Ranwez V."/>
            <person name="Vacherie B."/>
            <person name="Augagneur Y."/>
            <person name="Bres V."/>
            <person name="Duclos A."/>
            <person name="Randazzo S."/>
            <person name="Carcy B."/>
            <person name="Debierre-Grockiego F."/>
            <person name="Delbecq S."/>
            <person name="Moubri-Menage K."/>
            <person name="Shams-Eldin H."/>
            <person name="Usmani-Brown S."/>
            <person name="Bringaud F."/>
            <person name="Wincker P."/>
            <person name="Vivares C.P."/>
            <person name="Schwarz R.T."/>
            <person name="Schetters T.P."/>
            <person name="Krause P.J."/>
            <person name="Gorenflot A."/>
            <person name="Berry V."/>
            <person name="Barbe V."/>
            <person name="Ben Mamoun C."/>
        </authorList>
    </citation>
    <scope>NUCLEOTIDE SEQUENCE [LARGE SCALE GENOMIC DNA]</scope>
    <source>
        <strain evidence="1 2">RI</strain>
    </source>
</reference>
<dbReference type="EMBL" id="LN871599">
    <property type="protein sequence ID" value="CCF75288.1"/>
    <property type="molecule type" value="Genomic_DNA"/>
</dbReference>